<evidence type="ECO:0000256" key="3">
    <source>
        <dbReference type="ARBA" id="ARBA00022553"/>
    </source>
</evidence>
<feature type="domain" description="Alpha-D-phosphohexomutase alpha/beta/alpha" evidence="9">
    <location>
        <begin position="279"/>
        <end position="379"/>
    </location>
</feature>
<evidence type="ECO:0000313" key="11">
    <source>
        <dbReference type="EMBL" id="PZR77779.1"/>
    </source>
</evidence>
<dbReference type="EMBL" id="QHBU01000282">
    <property type="protein sequence ID" value="PZR77779.1"/>
    <property type="molecule type" value="Genomic_DNA"/>
</dbReference>
<dbReference type="GO" id="GO:0005975">
    <property type="term" value="P:carbohydrate metabolic process"/>
    <property type="evidence" value="ECO:0007669"/>
    <property type="project" value="InterPro"/>
</dbReference>
<keyword evidence="6" id="KW-0413">Isomerase</keyword>
<comment type="similarity">
    <text evidence="2">Belongs to the phosphohexose mutase family.</text>
</comment>
<dbReference type="Pfam" id="PF00408">
    <property type="entry name" value="PGM_PMM_IV"/>
    <property type="match status" value="1"/>
</dbReference>
<dbReference type="InterPro" id="IPR005843">
    <property type="entry name" value="A-D-PHexomutase_C"/>
</dbReference>
<keyword evidence="3" id="KW-0597">Phosphoprotein</keyword>
<evidence type="ECO:0000256" key="1">
    <source>
        <dbReference type="ARBA" id="ARBA00001946"/>
    </source>
</evidence>
<dbReference type="PROSITE" id="PS00710">
    <property type="entry name" value="PGM_PMM"/>
    <property type="match status" value="1"/>
</dbReference>
<feature type="domain" description="Alpha-D-phosphohexomutase alpha/beta/alpha" evidence="8">
    <location>
        <begin position="123"/>
        <end position="250"/>
    </location>
</feature>
<evidence type="ECO:0000256" key="5">
    <source>
        <dbReference type="ARBA" id="ARBA00022842"/>
    </source>
</evidence>
<dbReference type="SUPFAM" id="SSF55957">
    <property type="entry name" value="Phosphoglucomutase, C-terminal domain"/>
    <property type="match status" value="1"/>
</dbReference>
<protein>
    <submittedName>
        <fullName evidence="11">Phosphomannomutase</fullName>
    </submittedName>
</protein>
<evidence type="ECO:0000259" key="8">
    <source>
        <dbReference type="Pfam" id="PF02878"/>
    </source>
</evidence>
<dbReference type="Gene3D" id="3.30.310.50">
    <property type="entry name" value="Alpha-D-phosphohexomutase, C-terminal domain"/>
    <property type="match status" value="1"/>
</dbReference>
<dbReference type="InterPro" id="IPR016055">
    <property type="entry name" value="A-D-PHexomutase_a/b/a-I/II/III"/>
</dbReference>
<dbReference type="InterPro" id="IPR005841">
    <property type="entry name" value="Alpha-D-phosphohexomutase_SF"/>
</dbReference>
<feature type="domain" description="Alpha-D-phosphohexomutase alpha/beta/alpha" evidence="10">
    <location>
        <begin position="386"/>
        <end position="492"/>
    </location>
</feature>
<dbReference type="InterPro" id="IPR005846">
    <property type="entry name" value="A-D-PHexomutase_a/b/a-III"/>
</dbReference>
<dbReference type="InterPro" id="IPR005845">
    <property type="entry name" value="A-D-PHexomutase_a/b/a-II"/>
</dbReference>
<dbReference type="AlphaFoldDB" id="A0A2W5YXU2"/>
<dbReference type="InterPro" id="IPR036900">
    <property type="entry name" value="A-D-PHexomutase_C_sf"/>
</dbReference>
<dbReference type="SUPFAM" id="SSF53738">
    <property type="entry name" value="Phosphoglucomutase, first 3 domains"/>
    <property type="match status" value="3"/>
</dbReference>
<dbReference type="Pfam" id="PF02878">
    <property type="entry name" value="PGM_PMM_I"/>
    <property type="match status" value="1"/>
</dbReference>
<evidence type="ECO:0000256" key="4">
    <source>
        <dbReference type="ARBA" id="ARBA00022723"/>
    </source>
</evidence>
<dbReference type="PRINTS" id="PR00509">
    <property type="entry name" value="PGMPMM"/>
</dbReference>
<dbReference type="Pfam" id="PF02879">
    <property type="entry name" value="PGM_PMM_II"/>
    <property type="match status" value="1"/>
</dbReference>
<dbReference type="GO" id="GO:0006166">
    <property type="term" value="P:purine ribonucleoside salvage"/>
    <property type="evidence" value="ECO:0007669"/>
    <property type="project" value="TreeGrafter"/>
</dbReference>
<accession>A0A2W5YXU2</accession>
<organism evidence="11 12">
    <name type="scientific">Candidatus Aeolococcus gillhamiae</name>
    <dbReference type="NCBI Taxonomy" id="3127015"/>
    <lineage>
        <taxon>Bacteria</taxon>
        <taxon>Bacillati</taxon>
        <taxon>Candidatus Dormiibacterota</taxon>
        <taxon>Candidatus Dormibacteria</taxon>
        <taxon>Candidatus Aeolococcales</taxon>
        <taxon>Candidatus Aeolococcaceae</taxon>
        <taxon>Candidatus Aeolococcus</taxon>
    </lineage>
</organism>
<dbReference type="Gene3D" id="3.40.120.10">
    <property type="entry name" value="Alpha-D-Glucose-1,6-Bisphosphate, subunit A, domain 3"/>
    <property type="match status" value="3"/>
</dbReference>
<sequence length="601" mass="64571">MLIAIVDLAVDRTVRWATSERDSSSLKVTDAVSMVARALPCWPTDTDLVANGLADGACGSLVSSPHPLTHASNTATQAGPRSRRSSRICGIVASGSGDPSGRLACPDVTPHRAECALMAAEIHFGTDGWRAVVGDDFTYENVRAVAQGVAAYLDGESRPVVVGHDARYCAELFAREVARVLAANGRSVILLDGVTPTPAVSWTVVQKGAAGGVVVTASHNPMEFNGLKYKPDFGGSASPEVVEELEKNTVKALSKGVKTMPFEEAVSSGGVTLLDPLPSYCEQLGRMVDLPRLRGAGLKVAHEAMYGAGAGLIARVLDGGSTAVTELHGERNPGFGGMHPEPIDRYMPEAMALMGEGRHDVLIANDGDADRVGIIDETGRYVNQLEVMALFTMFLLEKRGERGDIVRSLTTTGMVDDLGERFGVTVHELPVGFKYIGACMRETDALLGGEESGGFAFRGHIPERDGILAGLLMADMIVEYQQPLSEILEHLFALVGPHAYKRDDIRFDRDGYEKRKADVYKRMQKDAPKELAGEEVIRTRTDDGFKFYLEDGSWALMRMSGTEPLMRVYSEAATPARVDALIGALEQHVGVRVGPDGTARE</sequence>
<dbReference type="InterPro" id="IPR016066">
    <property type="entry name" value="A-D-PHexomutase_CS"/>
</dbReference>
<evidence type="ECO:0000259" key="10">
    <source>
        <dbReference type="Pfam" id="PF02880"/>
    </source>
</evidence>
<evidence type="ECO:0000256" key="6">
    <source>
        <dbReference type="ARBA" id="ARBA00023235"/>
    </source>
</evidence>
<keyword evidence="5" id="KW-0460">Magnesium</keyword>
<reference evidence="11 12" key="1">
    <citation type="journal article" date="2017" name="Nature">
        <title>Atmospheric trace gases support primary production in Antarctic desert surface soil.</title>
        <authorList>
            <person name="Ji M."/>
            <person name="Greening C."/>
            <person name="Vanwonterghem I."/>
            <person name="Carere C.R."/>
            <person name="Bay S.K."/>
            <person name="Steen J.A."/>
            <person name="Montgomery K."/>
            <person name="Lines T."/>
            <person name="Beardall J."/>
            <person name="van Dorst J."/>
            <person name="Snape I."/>
            <person name="Stott M.B."/>
            <person name="Hugenholtz P."/>
            <person name="Ferrari B.C."/>
        </authorList>
    </citation>
    <scope>NUCLEOTIDE SEQUENCE [LARGE SCALE GENOMIC DNA]</scope>
    <source>
        <strain evidence="11">RRmetagenome_bin12</strain>
    </source>
</reference>
<dbReference type="GO" id="GO:0008973">
    <property type="term" value="F:phosphopentomutase activity"/>
    <property type="evidence" value="ECO:0007669"/>
    <property type="project" value="TreeGrafter"/>
</dbReference>
<feature type="domain" description="Alpha-D-phosphohexomutase C-terminal" evidence="7">
    <location>
        <begin position="531"/>
        <end position="581"/>
    </location>
</feature>
<dbReference type="Pfam" id="PF02880">
    <property type="entry name" value="PGM_PMM_III"/>
    <property type="match status" value="1"/>
</dbReference>
<dbReference type="GO" id="GO:0000287">
    <property type="term" value="F:magnesium ion binding"/>
    <property type="evidence" value="ECO:0007669"/>
    <property type="project" value="InterPro"/>
</dbReference>
<dbReference type="CDD" id="cd05800">
    <property type="entry name" value="PGM_like2"/>
    <property type="match status" value="1"/>
</dbReference>
<evidence type="ECO:0000259" key="9">
    <source>
        <dbReference type="Pfam" id="PF02879"/>
    </source>
</evidence>
<evidence type="ECO:0000313" key="12">
    <source>
        <dbReference type="Proteomes" id="UP000248724"/>
    </source>
</evidence>
<name>A0A2W5YXU2_9BACT</name>
<proteinExistence type="inferred from homology"/>
<keyword evidence="4" id="KW-0479">Metal-binding</keyword>
<evidence type="ECO:0000256" key="2">
    <source>
        <dbReference type="ARBA" id="ARBA00010231"/>
    </source>
</evidence>
<gene>
    <name evidence="11" type="ORF">DLM65_14845</name>
</gene>
<comment type="cofactor">
    <cofactor evidence="1">
        <name>Mg(2+)</name>
        <dbReference type="ChEBI" id="CHEBI:18420"/>
    </cofactor>
</comment>
<evidence type="ECO:0000259" key="7">
    <source>
        <dbReference type="Pfam" id="PF00408"/>
    </source>
</evidence>
<dbReference type="PANTHER" id="PTHR45745:SF1">
    <property type="entry name" value="PHOSPHOGLUCOMUTASE 2B-RELATED"/>
    <property type="match status" value="1"/>
</dbReference>
<dbReference type="InterPro" id="IPR005844">
    <property type="entry name" value="A-D-PHexomutase_a/b/a-I"/>
</dbReference>
<dbReference type="Proteomes" id="UP000248724">
    <property type="component" value="Unassembled WGS sequence"/>
</dbReference>
<dbReference type="PANTHER" id="PTHR45745">
    <property type="entry name" value="PHOSPHOMANNOMUTASE 45A"/>
    <property type="match status" value="1"/>
</dbReference>
<comment type="caution">
    <text evidence="11">The sequence shown here is derived from an EMBL/GenBank/DDBJ whole genome shotgun (WGS) entry which is preliminary data.</text>
</comment>